<evidence type="ECO:0008006" key="3">
    <source>
        <dbReference type="Google" id="ProtNLM"/>
    </source>
</evidence>
<dbReference type="EMBL" id="JABBWD010000016">
    <property type="protein sequence ID" value="KAG1778311.1"/>
    <property type="molecule type" value="Genomic_DNA"/>
</dbReference>
<reference evidence="1" key="1">
    <citation type="journal article" date="2020" name="New Phytol.">
        <title>Comparative genomics reveals dynamic genome evolution in host specialist ectomycorrhizal fungi.</title>
        <authorList>
            <person name="Lofgren L.A."/>
            <person name="Nguyen N.H."/>
            <person name="Vilgalys R."/>
            <person name="Ruytinx J."/>
            <person name="Liao H.L."/>
            <person name="Branco S."/>
            <person name="Kuo A."/>
            <person name="LaButti K."/>
            <person name="Lipzen A."/>
            <person name="Andreopoulos W."/>
            <person name="Pangilinan J."/>
            <person name="Riley R."/>
            <person name="Hundley H."/>
            <person name="Na H."/>
            <person name="Barry K."/>
            <person name="Grigoriev I.V."/>
            <person name="Stajich J.E."/>
            <person name="Kennedy P.G."/>
        </authorList>
    </citation>
    <scope>NUCLEOTIDE SEQUENCE</scope>
    <source>
        <strain evidence="1">DOB743</strain>
    </source>
</reference>
<sequence length="489" mass="54882">MHQALLVSDVLLDIFAHVDRILRIANRPLSRRKSLASLAATCKAFHEPAMDLLWALVYGLEPLLGCVTRLHPLVYRTSRDWDPWAAGVVPLSADEARQFLRHSARIRSLVIPSTDNRLFPLLSVIPVEACAFPRLQALTLFTTTHLGLFLSLTLRRCSVFPDNADDATPGTALVYSSIKTFDKSTADQLSLLSDHVRFCKELVTLSCPPLDWAAWKHLSNLPALVEVEVRGSHGATPWLLEPLMINFSPFLHLTALSFSAHSVAYATTILHHLQFPSLKSFWIDVDVLTSTEAERLFCALSRCKQTLEQLTIIFEEYHDPQRNSLNAIPHLLSFTQLRSLRLSNHDSCIYLDNNLLLEAMSAWPHIRTLQMEGCGIHPAVTFCGLFTAIRQCPQLESLQLPIDATNIDIDPDAEPIQHTSLQTLDLETSGTYYIENAEVLARIIFNWLPCVDQFNKVMDDDWEPWDEVDAHLLSLRTAALHATGAASNT</sequence>
<evidence type="ECO:0000313" key="1">
    <source>
        <dbReference type="EMBL" id="KAG1778311.1"/>
    </source>
</evidence>
<dbReference type="SUPFAM" id="SSF52047">
    <property type="entry name" value="RNI-like"/>
    <property type="match status" value="1"/>
</dbReference>
<dbReference type="Gene3D" id="3.80.10.10">
    <property type="entry name" value="Ribonuclease Inhibitor"/>
    <property type="match status" value="1"/>
</dbReference>
<gene>
    <name evidence="1" type="ORF">EV702DRAFT_1196314</name>
</gene>
<dbReference type="OrthoDB" id="3543113at2759"/>
<dbReference type="InterPro" id="IPR032675">
    <property type="entry name" value="LRR_dom_sf"/>
</dbReference>
<proteinExistence type="predicted"/>
<name>A0A9P6ZXC5_9AGAM</name>
<dbReference type="AlphaFoldDB" id="A0A9P6ZXC5"/>
<evidence type="ECO:0000313" key="2">
    <source>
        <dbReference type="Proteomes" id="UP000714275"/>
    </source>
</evidence>
<comment type="caution">
    <text evidence="1">The sequence shown here is derived from an EMBL/GenBank/DDBJ whole genome shotgun (WGS) entry which is preliminary data.</text>
</comment>
<organism evidence="1 2">
    <name type="scientific">Suillus placidus</name>
    <dbReference type="NCBI Taxonomy" id="48579"/>
    <lineage>
        <taxon>Eukaryota</taxon>
        <taxon>Fungi</taxon>
        <taxon>Dikarya</taxon>
        <taxon>Basidiomycota</taxon>
        <taxon>Agaricomycotina</taxon>
        <taxon>Agaricomycetes</taxon>
        <taxon>Agaricomycetidae</taxon>
        <taxon>Boletales</taxon>
        <taxon>Suillineae</taxon>
        <taxon>Suillaceae</taxon>
        <taxon>Suillus</taxon>
    </lineage>
</organism>
<keyword evidence="2" id="KW-1185">Reference proteome</keyword>
<dbReference type="Proteomes" id="UP000714275">
    <property type="component" value="Unassembled WGS sequence"/>
</dbReference>
<protein>
    <recommendedName>
        <fullName evidence="3">F-box domain-containing protein</fullName>
    </recommendedName>
</protein>
<accession>A0A9P6ZXC5</accession>